<evidence type="ECO:0000256" key="4">
    <source>
        <dbReference type="ARBA" id="ARBA00023054"/>
    </source>
</evidence>
<dbReference type="Pfam" id="PF18112">
    <property type="entry name" value="Zn-C2H2_12"/>
    <property type="match status" value="2"/>
</dbReference>
<keyword evidence="1" id="KW-0479">Metal-binding</keyword>
<name>A0AAV9SNI1_9TELE</name>
<evidence type="ECO:0000256" key="1">
    <source>
        <dbReference type="ARBA" id="ARBA00022723"/>
    </source>
</evidence>
<evidence type="ECO:0000259" key="8">
    <source>
        <dbReference type="PROSITE" id="PS51905"/>
    </source>
</evidence>
<comment type="caution">
    <text evidence="9">The sequence shown here is derived from an EMBL/GenBank/DDBJ whole genome shotgun (WGS) entry which is preliminary data.</text>
</comment>
<feature type="coiled-coil region" evidence="6">
    <location>
        <begin position="8"/>
        <end position="49"/>
    </location>
</feature>
<sequence length="257" mass="29083">MAERAIEVSELKQTLAQALKDKEQLQEELQRYKSRQRELEAGVQGAEAKQTMVLRYPLPYPQDPSPPPLVPQRPAELQYGNPYSTETSKDRVDVILSPEHLSRPPPEAPLCAAPCAPPVSPPSPSPGAPGWDQEVVCIQPSRSTTPPENMEAPAEEAQKVCDRAQQPCDHPSRRRSEVRSSFCFDSSSTNVHKRCPLCEVIFPPHFEQRSFEQHVESHWKVCPVCSEQFPLNCQQQLFERHVLTHFDGNVLNFEQIE</sequence>
<feature type="domain" description="UBZ1-type" evidence="8">
    <location>
        <begin position="219"/>
        <end position="245"/>
    </location>
</feature>
<gene>
    <name evidence="9" type="ORF">CRENBAI_004824</name>
</gene>
<feature type="domain" description="UBZ1-type" evidence="8">
    <location>
        <begin position="192"/>
        <end position="218"/>
    </location>
</feature>
<dbReference type="InterPro" id="IPR041641">
    <property type="entry name" value="CALCOCO1/2_Zn_UBZ1"/>
</dbReference>
<dbReference type="PROSITE" id="PS51905">
    <property type="entry name" value="ZF_UBZ1"/>
    <property type="match status" value="2"/>
</dbReference>
<evidence type="ECO:0000256" key="3">
    <source>
        <dbReference type="ARBA" id="ARBA00022833"/>
    </source>
</evidence>
<evidence type="ECO:0000256" key="6">
    <source>
        <dbReference type="SAM" id="Coils"/>
    </source>
</evidence>
<evidence type="ECO:0000256" key="2">
    <source>
        <dbReference type="ARBA" id="ARBA00022771"/>
    </source>
</evidence>
<evidence type="ECO:0000256" key="5">
    <source>
        <dbReference type="PROSITE-ProRule" id="PRU01253"/>
    </source>
</evidence>
<dbReference type="Proteomes" id="UP001311232">
    <property type="component" value="Unassembled WGS sequence"/>
</dbReference>
<dbReference type="EMBL" id="JAHHUM010000130">
    <property type="protein sequence ID" value="KAK5622359.1"/>
    <property type="molecule type" value="Genomic_DNA"/>
</dbReference>
<reference evidence="9 10" key="1">
    <citation type="submission" date="2021-06" db="EMBL/GenBank/DDBJ databases">
        <authorList>
            <person name="Palmer J.M."/>
        </authorList>
    </citation>
    <scope>NUCLEOTIDE SEQUENCE [LARGE SCALE GENOMIC DNA]</scope>
    <source>
        <strain evidence="9 10">MEX-2019</strain>
        <tissue evidence="9">Muscle</tissue>
    </source>
</reference>
<evidence type="ECO:0000313" key="9">
    <source>
        <dbReference type="EMBL" id="KAK5622359.1"/>
    </source>
</evidence>
<dbReference type="CDD" id="cd21969">
    <property type="entry name" value="Zn-C2H2_TAX1BP1_rpt1"/>
    <property type="match status" value="1"/>
</dbReference>
<keyword evidence="2 5" id="KW-0863">Zinc-finger</keyword>
<dbReference type="PANTHER" id="PTHR31915:SF7">
    <property type="entry name" value="TAX1-BINDING PROTEIN 1 HOMOLOG A"/>
    <property type="match status" value="1"/>
</dbReference>
<evidence type="ECO:0000256" key="7">
    <source>
        <dbReference type="SAM" id="MobiDB-lite"/>
    </source>
</evidence>
<keyword evidence="4 6" id="KW-0175">Coiled coil</keyword>
<evidence type="ECO:0000313" key="10">
    <source>
        <dbReference type="Proteomes" id="UP001311232"/>
    </source>
</evidence>
<dbReference type="Gene3D" id="6.20.250.40">
    <property type="match status" value="1"/>
</dbReference>
<dbReference type="CDD" id="cd21970">
    <property type="entry name" value="Zn-C2H2_TAX1BP1_rpt2"/>
    <property type="match status" value="1"/>
</dbReference>
<protein>
    <recommendedName>
        <fullName evidence="8">UBZ1-type domain-containing protein</fullName>
    </recommendedName>
</protein>
<feature type="compositionally biased region" description="Pro residues" evidence="7">
    <location>
        <begin position="58"/>
        <end position="71"/>
    </location>
</feature>
<feature type="region of interest" description="Disordered" evidence="7">
    <location>
        <begin position="57"/>
        <end position="90"/>
    </location>
</feature>
<accession>A0AAV9SNI1</accession>
<keyword evidence="3" id="KW-0862">Zinc</keyword>
<proteinExistence type="predicted"/>
<dbReference type="GO" id="GO:0008270">
    <property type="term" value="F:zinc ion binding"/>
    <property type="evidence" value="ECO:0007669"/>
    <property type="project" value="UniProtKB-KW"/>
</dbReference>
<dbReference type="PANTHER" id="PTHR31915">
    <property type="entry name" value="SKICH DOMAIN-CONTAINING PROTEIN"/>
    <property type="match status" value="1"/>
</dbReference>
<dbReference type="InterPro" id="IPR051002">
    <property type="entry name" value="UBA_autophagy_assoc_protein"/>
</dbReference>
<keyword evidence="10" id="KW-1185">Reference proteome</keyword>
<dbReference type="AlphaFoldDB" id="A0AAV9SNI1"/>
<organism evidence="9 10">
    <name type="scientific">Crenichthys baileyi</name>
    <name type="common">White River springfish</name>
    <dbReference type="NCBI Taxonomy" id="28760"/>
    <lineage>
        <taxon>Eukaryota</taxon>
        <taxon>Metazoa</taxon>
        <taxon>Chordata</taxon>
        <taxon>Craniata</taxon>
        <taxon>Vertebrata</taxon>
        <taxon>Euteleostomi</taxon>
        <taxon>Actinopterygii</taxon>
        <taxon>Neopterygii</taxon>
        <taxon>Teleostei</taxon>
        <taxon>Neoteleostei</taxon>
        <taxon>Acanthomorphata</taxon>
        <taxon>Ovalentaria</taxon>
        <taxon>Atherinomorphae</taxon>
        <taxon>Cyprinodontiformes</taxon>
        <taxon>Goodeidae</taxon>
        <taxon>Crenichthys</taxon>
    </lineage>
</organism>